<dbReference type="GO" id="GO:0017136">
    <property type="term" value="F:histone deacetylase activity, NAD-dependent"/>
    <property type="evidence" value="ECO:0007669"/>
    <property type="project" value="TreeGrafter"/>
</dbReference>
<dbReference type="SUPFAM" id="SSF52467">
    <property type="entry name" value="DHS-like NAD/FAD-binding domain"/>
    <property type="match status" value="1"/>
</dbReference>
<proteinExistence type="predicted"/>
<accession>A0A6J6PPE4</accession>
<dbReference type="PROSITE" id="PS50305">
    <property type="entry name" value="SIRTUIN"/>
    <property type="match status" value="1"/>
</dbReference>
<dbReference type="Pfam" id="PF02146">
    <property type="entry name" value="SIR2"/>
    <property type="match status" value="1"/>
</dbReference>
<dbReference type="EMBL" id="CAEZXM010000246">
    <property type="protein sequence ID" value="CAB4701410.1"/>
    <property type="molecule type" value="Genomic_DNA"/>
</dbReference>
<dbReference type="PANTHER" id="PTHR11085:SF4">
    <property type="entry name" value="NAD-DEPENDENT PROTEIN DEACYLASE"/>
    <property type="match status" value="1"/>
</dbReference>
<dbReference type="InterPro" id="IPR026591">
    <property type="entry name" value="Sirtuin_cat_small_dom_sf"/>
</dbReference>
<dbReference type="PANTHER" id="PTHR11085">
    <property type="entry name" value="NAD-DEPENDENT PROTEIN DEACYLASE SIRTUIN-5, MITOCHONDRIAL-RELATED"/>
    <property type="match status" value="1"/>
</dbReference>
<dbReference type="Gene3D" id="3.30.1600.10">
    <property type="entry name" value="SIR2/SIRT2 'Small Domain"/>
    <property type="match status" value="1"/>
</dbReference>
<protein>
    <submittedName>
        <fullName evidence="4">Unannotated protein</fullName>
    </submittedName>
</protein>
<dbReference type="InterPro" id="IPR029035">
    <property type="entry name" value="DHS-like_NAD/FAD-binding_dom"/>
</dbReference>
<dbReference type="InterPro" id="IPR050134">
    <property type="entry name" value="NAD-dep_sirtuin_deacylases"/>
</dbReference>
<evidence type="ECO:0000256" key="2">
    <source>
        <dbReference type="ARBA" id="ARBA00023027"/>
    </source>
</evidence>
<evidence type="ECO:0000313" key="4">
    <source>
        <dbReference type="EMBL" id="CAB4701410.1"/>
    </source>
</evidence>
<name>A0A6J6PPE4_9ZZZZ</name>
<dbReference type="AlphaFoldDB" id="A0A6J6PPE4"/>
<sequence>MDPSDDSIGGSAEPTLARATGWLAAARRVVVLTGAGISTDSGIPDFRGPNGVWTKNPQAEKAATLQHYLGDPEVRRSAWQSRLNSAAWAAEPNDGHRQLVALERRGQLLRLVTQNVDELHQRAGHAPHMVLEVHGTMRASICWTCGDRRPMLETLERVRAGDPDPHCLLCGELGVSGVLKSDTISFGQALVPEVIDAALQAAQDCDVLLAIGTSLQVFPAANMVPRARAAGSKIIIVNGEPTKMDHYADAVLLGSIAEVLGALIGSG</sequence>
<dbReference type="CDD" id="cd01407">
    <property type="entry name" value="SIR2-fam"/>
    <property type="match status" value="1"/>
</dbReference>
<dbReference type="InterPro" id="IPR003000">
    <property type="entry name" value="Sirtuin"/>
</dbReference>
<dbReference type="Gene3D" id="3.40.50.1220">
    <property type="entry name" value="TPP-binding domain"/>
    <property type="match status" value="1"/>
</dbReference>
<keyword evidence="1" id="KW-0808">Transferase</keyword>
<dbReference type="InterPro" id="IPR026590">
    <property type="entry name" value="Ssirtuin_cat_dom"/>
</dbReference>
<reference evidence="4" key="1">
    <citation type="submission" date="2020-05" db="EMBL/GenBank/DDBJ databases">
        <authorList>
            <person name="Chiriac C."/>
            <person name="Salcher M."/>
            <person name="Ghai R."/>
            <person name="Kavagutti S V."/>
        </authorList>
    </citation>
    <scope>NUCLEOTIDE SEQUENCE</scope>
</reference>
<dbReference type="GO" id="GO:0070403">
    <property type="term" value="F:NAD+ binding"/>
    <property type="evidence" value="ECO:0007669"/>
    <property type="project" value="InterPro"/>
</dbReference>
<evidence type="ECO:0000259" key="3">
    <source>
        <dbReference type="PROSITE" id="PS50305"/>
    </source>
</evidence>
<keyword evidence="2" id="KW-0520">NAD</keyword>
<gene>
    <name evidence="4" type="ORF">UFOPK2366_01279</name>
</gene>
<feature type="domain" description="Deacetylase sirtuin-type" evidence="3">
    <location>
        <begin position="9"/>
        <end position="267"/>
    </location>
</feature>
<organism evidence="4">
    <name type="scientific">freshwater metagenome</name>
    <dbReference type="NCBI Taxonomy" id="449393"/>
    <lineage>
        <taxon>unclassified sequences</taxon>
        <taxon>metagenomes</taxon>
        <taxon>ecological metagenomes</taxon>
    </lineage>
</organism>
<evidence type="ECO:0000256" key="1">
    <source>
        <dbReference type="ARBA" id="ARBA00022679"/>
    </source>
</evidence>